<evidence type="ECO:0000313" key="6">
    <source>
        <dbReference type="Proteomes" id="UP000295507"/>
    </source>
</evidence>
<name>A0A4R3RFG3_9HYPH</name>
<evidence type="ECO:0000256" key="2">
    <source>
        <dbReference type="SAM" id="Coils"/>
    </source>
</evidence>
<dbReference type="GO" id="GO:0003676">
    <property type="term" value="F:nucleic acid binding"/>
    <property type="evidence" value="ECO:0007669"/>
    <property type="project" value="InterPro"/>
</dbReference>
<evidence type="ECO:0000313" key="5">
    <source>
        <dbReference type="EMBL" id="TCU33117.1"/>
    </source>
</evidence>
<dbReference type="GO" id="GO:0046872">
    <property type="term" value="F:metal ion binding"/>
    <property type="evidence" value="ECO:0007669"/>
    <property type="project" value="InterPro"/>
</dbReference>
<dbReference type="GO" id="GO:0004519">
    <property type="term" value="F:endonuclease activity"/>
    <property type="evidence" value="ECO:0007669"/>
    <property type="project" value="UniProtKB-KW"/>
</dbReference>
<feature type="active site" description="Proton acceptor" evidence="1">
    <location>
        <position position="498"/>
    </location>
</feature>
<dbReference type="SMART" id="SM00477">
    <property type="entry name" value="NUC"/>
    <property type="match status" value="1"/>
</dbReference>
<evidence type="ECO:0000256" key="1">
    <source>
        <dbReference type="PIRSR" id="PIRSR640255-1"/>
    </source>
</evidence>
<keyword evidence="2" id="KW-0175">Coiled coil</keyword>
<dbReference type="SUPFAM" id="SSF50494">
    <property type="entry name" value="Trypsin-like serine proteases"/>
    <property type="match status" value="1"/>
</dbReference>
<dbReference type="PANTHER" id="PTHR13966">
    <property type="entry name" value="ENDONUCLEASE RELATED"/>
    <property type="match status" value="1"/>
</dbReference>
<dbReference type="Gene3D" id="2.40.10.10">
    <property type="entry name" value="Trypsin-like serine proteases"/>
    <property type="match status" value="2"/>
</dbReference>
<accession>A0A4R3RFG3</accession>
<dbReference type="PANTHER" id="PTHR13966:SF5">
    <property type="entry name" value="ENDONUCLEASE G, MITOCHONDRIAL"/>
    <property type="match status" value="1"/>
</dbReference>
<feature type="domain" description="ENPP1-3/EXOG-like endonuclease/phosphodiesterase" evidence="3">
    <location>
        <begin position="419"/>
        <end position="652"/>
    </location>
</feature>
<comment type="caution">
    <text evidence="5">The sequence shown here is derived from an EMBL/GenBank/DDBJ whole genome shotgun (WGS) entry which is preliminary data.</text>
</comment>
<evidence type="ECO:0000259" key="3">
    <source>
        <dbReference type="SMART" id="SM00477"/>
    </source>
</evidence>
<dbReference type="InterPro" id="IPR001604">
    <property type="entry name" value="Endo_G_ENPP1-like_dom"/>
</dbReference>
<dbReference type="Pfam" id="PF13365">
    <property type="entry name" value="Trypsin_2"/>
    <property type="match status" value="1"/>
</dbReference>
<dbReference type="InterPro" id="IPR040255">
    <property type="entry name" value="Non-specific_endonuclease"/>
</dbReference>
<protein>
    <submittedName>
        <fullName evidence="5">Endonuclease G</fullName>
    </submittedName>
</protein>
<dbReference type="GO" id="GO:0016787">
    <property type="term" value="F:hydrolase activity"/>
    <property type="evidence" value="ECO:0007669"/>
    <property type="project" value="InterPro"/>
</dbReference>
<dbReference type="Pfam" id="PF01223">
    <property type="entry name" value="Endonuclease_NS"/>
    <property type="match status" value="1"/>
</dbReference>
<sequence length="658" mass="72831">MTRADVEARQQELNQELDRYQRQRKPLIDEIKAKVEKAGPLGAASEIDRIANARHSTFAEGVFLEGTNNADDKAPINFLALGLRAARAVCHIVDANRTSLGTGFLVAPGLLITNNHVIPDADSAEGAIAEFEFELDGDENPVRPRRFLLEPARLFATSPRGKLDFTFVAVAAVNANGDPLEAQGWLPLDERPNKILEGQPVVVIQHPNGQMKALCLFDSVLVLRDQDPDLPYILYTTDTDNGSSGSPAFNRFWQVIGLHHASVDTGEMHEGKPVIINRGIRVSSIFSALKAGPVDGALHGSKAHVETIHNVLMDPRTRRNGRPIATGAPAIIVSTNIAPAGTVAVVTEGSRPRGTVIRRKPADHFDHRAGFNPMFLTQTPDHAPDPAHPLYVPLPKLPEWLEEDAARLIGHDADYELKYQHFSIVMSASRSLAILTACNVDGERMYKLAREDRDPDDFLDPNVVPEAAADIWFYDPRLGENKQLGPELYDATSFDYGHLVRRLDPVWGSDDRTPRIANDDTFCMTNCSPQETRFHRTRRGDDGNWSALEDVILNEANLKDRKFVILTGPILDPRDTTILGVKVPTAFWKIAAYESEGELMAHGFMLWQEEEVADLDERFEGTIDLSRAKRPVKIREIARLTGLDFGSLFDADVRGGIA</sequence>
<organism evidence="5 6">
    <name type="scientific">Rhizobium azibense</name>
    <dbReference type="NCBI Taxonomy" id="1136135"/>
    <lineage>
        <taxon>Bacteria</taxon>
        <taxon>Pseudomonadati</taxon>
        <taxon>Pseudomonadota</taxon>
        <taxon>Alphaproteobacteria</taxon>
        <taxon>Hyphomicrobiales</taxon>
        <taxon>Rhizobiaceae</taxon>
        <taxon>Rhizobium/Agrobacterium group</taxon>
        <taxon>Rhizobium</taxon>
    </lineage>
</organism>
<proteinExistence type="predicted"/>
<dbReference type="Gene3D" id="3.40.570.10">
    <property type="entry name" value="Extracellular Endonuclease, subunit A"/>
    <property type="match status" value="1"/>
</dbReference>
<reference evidence="5 6" key="1">
    <citation type="submission" date="2019-03" db="EMBL/GenBank/DDBJ databases">
        <title>Genomic Encyclopedia of Type Strains, Phase IV (KMG-V): Genome sequencing to study the core and pangenomes of soil and plant-associated prokaryotes.</title>
        <authorList>
            <person name="Whitman W."/>
        </authorList>
    </citation>
    <scope>NUCLEOTIDE SEQUENCE [LARGE SCALE GENOMIC DNA]</scope>
    <source>
        <strain evidence="5 6">IE4868</strain>
    </source>
</reference>
<keyword evidence="5" id="KW-0540">Nuclease</keyword>
<dbReference type="InterPro" id="IPR043504">
    <property type="entry name" value="Peptidase_S1_PA_chymotrypsin"/>
</dbReference>
<keyword evidence="5" id="KW-0255">Endonuclease</keyword>
<feature type="domain" description="DNA/RNA non-specific endonuclease/pyrophosphatase/phosphodiesterase" evidence="4">
    <location>
        <begin position="418"/>
        <end position="652"/>
    </location>
</feature>
<feature type="coiled-coil region" evidence="2">
    <location>
        <begin position="3"/>
        <end position="30"/>
    </location>
</feature>
<dbReference type="InterPro" id="IPR009003">
    <property type="entry name" value="Peptidase_S1_PA"/>
</dbReference>
<dbReference type="AlphaFoldDB" id="A0A4R3RFG3"/>
<keyword evidence="5" id="KW-0378">Hydrolase</keyword>
<dbReference type="InterPro" id="IPR020821">
    <property type="entry name" value="ENPP1-3/EXOG-like_nuc-like"/>
</dbReference>
<dbReference type="SUPFAM" id="SSF54060">
    <property type="entry name" value="His-Me finger endonucleases"/>
    <property type="match status" value="1"/>
</dbReference>
<gene>
    <name evidence="5" type="ORF">EV129_117114</name>
</gene>
<dbReference type="EMBL" id="SMBK01000017">
    <property type="protein sequence ID" value="TCU33117.1"/>
    <property type="molecule type" value="Genomic_DNA"/>
</dbReference>
<dbReference type="Proteomes" id="UP000295507">
    <property type="component" value="Unassembled WGS sequence"/>
</dbReference>
<dbReference type="InterPro" id="IPR044929">
    <property type="entry name" value="DNA/RNA_non-sp_Endonuclease_sf"/>
</dbReference>
<dbReference type="InterPro" id="IPR044925">
    <property type="entry name" value="His-Me_finger_sf"/>
</dbReference>
<evidence type="ECO:0000259" key="4">
    <source>
        <dbReference type="SMART" id="SM00892"/>
    </source>
</evidence>
<dbReference type="SMART" id="SM00892">
    <property type="entry name" value="Endonuclease_NS"/>
    <property type="match status" value="1"/>
</dbReference>